<dbReference type="PANTHER" id="PTHR34589">
    <property type="entry name" value="SIMILAR TO RIKEN CDNA 2700081O15"/>
    <property type="match status" value="1"/>
</dbReference>
<feature type="compositionally biased region" description="Basic and acidic residues" evidence="1">
    <location>
        <begin position="20"/>
        <end position="32"/>
    </location>
</feature>
<protein>
    <recommendedName>
        <fullName evidence="2">SPIN-DOC-like zinc-finger domain-containing protein</fullName>
    </recommendedName>
</protein>
<dbReference type="Proteomes" id="UP001230051">
    <property type="component" value="Unassembled WGS sequence"/>
</dbReference>
<evidence type="ECO:0000259" key="2">
    <source>
        <dbReference type="Pfam" id="PF18658"/>
    </source>
</evidence>
<dbReference type="AlphaFoldDB" id="A0AAD8FRY2"/>
<dbReference type="InterPro" id="IPR052675">
    <property type="entry name" value="ZnF_transloc-Spindlin_int"/>
</dbReference>
<keyword evidence="4" id="KW-1185">Reference proteome</keyword>
<name>A0AAD8FRY2_ACIOX</name>
<dbReference type="PANTHER" id="PTHR34589:SF2">
    <property type="entry name" value="ZINC FINGER TRANSLOCATION-ASSOCIATED PROTEIN"/>
    <property type="match status" value="1"/>
</dbReference>
<dbReference type="GO" id="GO:0045892">
    <property type="term" value="P:negative regulation of DNA-templated transcription"/>
    <property type="evidence" value="ECO:0007669"/>
    <property type="project" value="TreeGrafter"/>
</dbReference>
<proteinExistence type="predicted"/>
<feature type="region of interest" description="Disordered" evidence="1">
    <location>
        <begin position="1"/>
        <end position="58"/>
    </location>
</feature>
<feature type="domain" description="SPIN-DOC-like zinc-finger" evidence="2">
    <location>
        <begin position="136"/>
        <end position="196"/>
    </location>
</feature>
<comment type="caution">
    <text evidence="3">The sequence shown here is derived from an EMBL/GenBank/DDBJ whole genome shotgun (WGS) entry which is preliminary data.</text>
</comment>
<gene>
    <name evidence="3" type="ORF">AOXY_G33352</name>
</gene>
<dbReference type="EMBL" id="JAGXEW010000055">
    <property type="protein sequence ID" value="KAK1150934.1"/>
    <property type="molecule type" value="Genomic_DNA"/>
</dbReference>
<evidence type="ECO:0000313" key="4">
    <source>
        <dbReference type="Proteomes" id="UP001230051"/>
    </source>
</evidence>
<dbReference type="Pfam" id="PF18658">
    <property type="entry name" value="zf-C2H2_12"/>
    <property type="match status" value="1"/>
</dbReference>
<feature type="compositionally biased region" description="Basic residues" evidence="1">
    <location>
        <begin position="33"/>
        <end position="45"/>
    </location>
</feature>
<reference evidence="3" key="1">
    <citation type="submission" date="2022-02" db="EMBL/GenBank/DDBJ databases">
        <title>Atlantic sturgeon de novo genome assembly.</title>
        <authorList>
            <person name="Stock M."/>
            <person name="Klopp C."/>
            <person name="Guiguen Y."/>
            <person name="Cabau C."/>
            <person name="Parinello H."/>
            <person name="Santidrian Yebra-Pimentel E."/>
            <person name="Kuhl H."/>
            <person name="Dirks R.P."/>
            <person name="Guessner J."/>
            <person name="Wuertz S."/>
            <person name="Du K."/>
            <person name="Schartl M."/>
        </authorList>
    </citation>
    <scope>NUCLEOTIDE SEQUENCE</scope>
    <source>
        <strain evidence="3">STURGEONOMICS-FGT-2020</strain>
        <tissue evidence="3">Whole blood</tissue>
    </source>
</reference>
<evidence type="ECO:0000313" key="3">
    <source>
        <dbReference type="EMBL" id="KAK1150934.1"/>
    </source>
</evidence>
<organism evidence="3 4">
    <name type="scientific">Acipenser oxyrinchus oxyrinchus</name>
    <dbReference type="NCBI Taxonomy" id="40147"/>
    <lineage>
        <taxon>Eukaryota</taxon>
        <taxon>Metazoa</taxon>
        <taxon>Chordata</taxon>
        <taxon>Craniata</taxon>
        <taxon>Vertebrata</taxon>
        <taxon>Euteleostomi</taxon>
        <taxon>Actinopterygii</taxon>
        <taxon>Chondrostei</taxon>
        <taxon>Acipenseriformes</taxon>
        <taxon>Acipenseridae</taxon>
        <taxon>Acipenser</taxon>
    </lineage>
</organism>
<dbReference type="InterPro" id="IPR040647">
    <property type="entry name" value="SPIN-DOC_Znf-C2H2"/>
</dbReference>
<sequence length="226" mass="25294">MSEEKATAVKPPSQPAPIPEDVRMARKREYWRVKKREQRAKRAARERKGMLSKSLEPQDFMNYSQSSMTTASSPHNNTSSSSLPDAVVITQMPRNLNISPNSVHQTKLDLNACSVHPEKSTLPGTIKQELSTATGWRTRFLMDYDPQTALLVCMVCGVLQHHQSLESVRSHIAESHPHSLSLSAQDKHSILEAWDEQVSLRERFFSSQLQQGGAGTAGRGWERCAS</sequence>
<accession>A0AAD8FRY2</accession>
<evidence type="ECO:0000256" key="1">
    <source>
        <dbReference type="SAM" id="MobiDB-lite"/>
    </source>
</evidence>